<keyword evidence="6 7" id="KW-0472">Membrane</keyword>
<gene>
    <name evidence="9" type="ORF">GCM10010911_06400</name>
</gene>
<dbReference type="SUPFAM" id="SSF158472">
    <property type="entry name" value="HAMP domain-like"/>
    <property type="match status" value="1"/>
</dbReference>
<name>A0A916YM92_9BACL</name>
<dbReference type="InterPro" id="IPR003660">
    <property type="entry name" value="HAMP_dom"/>
</dbReference>
<organism evidence="9 10">
    <name type="scientific">Paenibacillus nasutitermitis</name>
    <dbReference type="NCBI Taxonomy" id="1652958"/>
    <lineage>
        <taxon>Bacteria</taxon>
        <taxon>Bacillati</taxon>
        <taxon>Bacillota</taxon>
        <taxon>Bacilli</taxon>
        <taxon>Bacillales</taxon>
        <taxon>Paenibacillaceae</taxon>
        <taxon>Paenibacillus</taxon>
    </lineage>
</organism>
<dbReference type="RefSeq" id="WP_188989041.1">
    <property type="nucleotide sequence ID" value="NZ_BMHP01000001.1"/>
</dbReference>
<comment type="subcellular location">
    <subcellularLocation>
        <location evidence="1">Cell membrane</location>
        <topology evidence="1">Multi-pass membrane protein</topology>
    </subcellularLocation>
</comment>
<dbReference type="Pfam" id="PF06580">
    <property type="entry name" value="His_kinase"/>
    <property type="match status" value="1"/>
</dbReference>
<reference evidence="9" key="2">
    <citation type="submission" date="2020-09" db="EMBL/GenBank/DDBJ databases">
        <authorList>
            <person name="Sun Q."/>
            <person name="Zhou Y."/>
        </authorList>
    </citation>
    <scope>NUCLEOTIDE SEQUENCE</scope>
    <source>
        <strain evidence="9">CGMCC 1.15178</strain>
    </source>
</reference>
<dbReference type="SMART" id="SM00304">
    <property type="entry name" value="HAMP"/>
    <property type="match status" value="1"/>
</dbReference>
<dbReference type="Gene3D" id="3.30.565.10">
    <property type="entry name" value="Histidine kinase-like ATPase, C-terminal domain"/>
    <property type="match status" value="1"/>
</dbReference>
<dbReference type="InterPro" id="IPR036890">
    <property type="entry name" value="HATPase_C_sf"/>
</dbReference>
<evidence type="ECO:0000256" key="1">
    <source>
        <dbReference type="ARBA" id="ARBA00004651"/>
    </source>
</evidence>
<evidence type="ECO:0000259" key="8">
    <source>
        <dbReference type="PROSITE" id="PS50885"/>
    </source>
</evidence>
<dbReference type="Pfam" id="PF02518">
    <property type="entry name" value="HATPase_c"/>
    <property type="match status" value="1"/>
</dbReference>
<dbReference type="PANTHER" id="PTHR34220">
    <property type="entry name" value="SENSOR HISTIDINE KINASE YPDA"/>
    <property type="match status" value="1"/>
</dbReference>
<keyword evidence="7" id="KW-0812">Transmembrane</keyword>
<feature type="transmembrane region" description="Helical" evidence="7">
    <location>
        <begin position="293"/>
        <end position="319"/>
    </location>
</feature>
<dbReference type="Proteomes" id="UP000612456">
    <property type="component" value="Unassembled WGS sequence"/>
</dbReference>
<keyword evidence="7" id="KW-1133">Transmembrane helix</keyword>
<dbReference type="PANTHER" id="PTHR34220:SF7">
    <property type="entry name" value="SENSOR HISTIDINE KINASE YPDA"/>
    <property type="match status" value="1"/>
</dbReference>
<keyword evidence="3" id="KW-0597">Phosphoprotein</keyword>
<dbReference type="GO" id="GO:0005886">
    <property type="term" value="C:plasma membrane"/>
    <property type="evidence" value="ECO:0007669"/>
    <property type="project" value="UniProtKB-SubCell"/>
</dbReference>
<feature type="domain" description="HAMP" evidence="8">
    <location>
        <begin position="317"/>
        <end position="369"/>
    </location>
</feature>
<dbReference type="EMBL" id="BMHP01000001">
    <property type="protein sequence ID" value="GGD51571.1"/>
    <property type="molecule type" value="Genomic_DNA"/>
</dbReference>
<keyword evidence="5 9" id="KW-0418">Kinase</keyword>
<dbReference type="GO" id="GO:0000155">
    <property type="term" value="F:phosphorelay sensor kinase activity"/>
    <property type="evidence" value="ECO:0007669"/>
    <property type="project" value="InterPro"/>
</dbReference>
<keyword evidence="4" id="KW-0808">Transferase</keyword>
<keyword evidence="10" id="KW-1185">Reference proteome</keyword>
<dbReference type="InterPro" id="IPR010559">
    <property type="entry name" value="Sig_transdc_His_kin_internal"/>
</dbReference>
<evidence type="ECO:0000313" key="10">
    <source>
        <dbReference type="Proteomes" id="UP000612456"/>
    </source>
</evidence>
<protein>
    <submittedName>
        <fullName evidence="9">Histidine kinase</fullName>
    </submittedName>
</protein>
<keyword evidence="2" id="KW-1003">Cell membrane</keyword>
<evidence type="ECO:0000256" key="4">
    <source>
        <dbReference type="ARBA" id="ARBA00022679"/>
    </source>
</evidence>
<proteinExistence type="predicted"/>
<sequence length="598" mass="67889">MIRVIIRGINDLKLRTKLILSFIVVVFVPVMIVGLFLTNELRNQALQNALEQTAVNVDRVKKRTSEVINAAYDISYLLSNDSRLARLAATQYETVYDVVKAYKEYPDIREYINLYKEISNIRIYMNNPTLLDNWEFIQPDSEIMESSWYQSAMSSSGLIGWNYLRDERDGKEYLSLIRKIDFLEDRSSAVLVINVNSRMLDAILKQETFETMIVDEQNNIISSNRPGRVGRKLADLNLSKGIMDMQSGTYDAVVNEQSAKIRIETLVPLSSLNGIRILSVFSVANIVKDANEIIILASIVIFISLIVAIVLIYGFSALLTKRMLRLSKHISKVATGNFDVTLAIDGKDEIGQLSRQFNAMVWSINELLLEVKESNQQKTRLLSSQNEIKFKMLASQINPHFLFNALESIRMKAHIKGEKEIANVVRLLGRMMRKNLEAGSRAVTLKSEIEVVRCYLEIQKFRYEDRLNYELLIDPLTQQIQILPLIIQPLVENAVIHGLENSEYGGSVRVKAALINQWMHIEVSDDGEGMDEERLDFVLRTLEEQEGESEENNRIGLRNVHMRLQLSYGSEHGLAITSAPGCGTQVKFTIPIGGGLHV</sequence>
<dbReference type="InterPro" id="IPR003594">
    <property type="entry name" value="HATPase_dom"/>
</dbReference>
<evidence type="ECO:0000256" key="3">
    <source>
        <dbReference type="ARBA" id="ARBA00022553"/>
    </source>
</evidence>
<accession>A0A916YM92</accession>
<evidence type="ECO:0000313" key="9">
    <source>
        <dbReference type="EMBL" id="GGD51571.1"/>
    </source>
</evidence>
<dbReference type="InterPro" id="IPR050640">
    <property type="entry name" value="Bact_2-comp_sensor_kinase"/>
</dbReference>
<dbReference type="Gene3D" id="6.10.340.10">
    <property type="match status" value="1"/>
</dbReference>
<evidence type="ECO:0000256" key="2">
    <source>
        <dbReference type="ARBA" id="ARBA00022475"/>
    </source>
</evidence>
<comment type="caution">
    <text evidence="9">The sequence shown here is derived from an EMBL/GenBank/DDBJ whole genome shotgun (WGS) entry which is preliminary data.</text>
</comment>
<evidence type="ECO:0000256" key="7">
    <source>
        <dbReference type="SAM" id="Phobius"/>
    </source>
</evidence>
<dbReference type="Pfam" id="PF00672">
    <property type="entry name" value="HAMP"/>
    <property type="match status" value="1"/>
</dbReference>
<dbReference type="AlphaFoldDB" id="A0A916YM92"/>
<dbReference type="CDD" id="cd06225">
    <property type="entry name" value="HAMP"/>
    <property type="match status" value="1"/>
</dbReference>
<reference evidence="9" key="1">
    <citation type="journal article" date="2014" name="Int. J. Syst. Evol. Microbiol.">
        <title>Complete genome sequence of Corynebacterium casei LMG S-19264T (=DSM 44701T), isolated from a smear-ripened cheese.</title>
        <authorList>
            <consortium name="US DOE Joint Genome Institute (JGI-PGF)"/>
            <person name="Walter F."/>
            <person name="Albersmeier A."/>
            <person name="Kalinowski J."/>
            <person name="Ruckert C."/>
        </authorList>
    </citation>
    <scope>NUCLEOTIDE SEQUENCE</scope>
    <source>
        <strain evidence="9">CGMCC 1.15178</strain>
    </source>
</reference>
<dbReference type="SMART" id="SM00387">
    <property type="entry name" value="HATPase_c"/>
    <property type="match status" value="1"/>
</dbReference>
<evidence type="ECO:0000256" key="6">
    <source>
        <dbReference type="ARBA" id="ARBA00023136"/>
    </source>
</evidence>
<evidence type="ECO:0000256" key="5">
    <source>
        <dbReference type="ARBA" id="ARBA00022777"/>
    </source>
</evidence>
<dbReference type="SUPFAM" id="SSF55874">
    <property type="entry name" value="ATPase domain of HSP90 chaperone/DNA topoisomerase II/histidine kinase"/>
    <property type="match status" value="1"/>
</dbReference>
<dbReference type="PROSITE" id="PS50885">
    <property type="entry name" value="HAMP"/>
    <property type="match status" value="1"/>
</dbReference>
<feature type="transmembrane region" description="Helical" evidence="7">
    <location>
        <begin position="18"/>
        <end position="37"/>
    </location>
</feature>